<reference evidence="2" key="2">
    <citation type="submission" date="2022-10" db="EMBL/GenBank/DDBJ databases">
        <title>Comparative genomic analysis and in-vitro probiotic properties of the potential probiotic L. chiayiensis AACE 3.</title>
        <authorList>
            <person name="Kang X."/>
        </authorList>
    </citation>
    <scope>NUCLEOTIDE SEQUENCE</scope>
    <source>
        <strain evidence="2">AACE 3</strain>
    </source>
</reference>
<name>A0A4Q1TS67_9LACO</name>
<dbReference type="EMBL" id="CP107523">
    <property type="protein sequence ID" value="UYN55993.1"/>
    <property type="molecule type" value="Genomic_DNA"/>
</dbReference>
<proteinExistence type="predicted"/>
<dbReference type="Proteomes" id="UP000290475">
    <property type="component" value="Unassembled WGS sequence"/>
</dbReference>
<keyword evidence="4" id="KW-1185">Reference proteome</keyword>
<evidence type="ECO:0000313" key="4">
    <source>
        <dbReference type="Proteomes" id="UP001164790"/>
    </source>
</evidence>
<dbReference type="EMBL" id="MSSM01000026">
    <property type="protein sequence ID" value="RXT20858.1"/>
    <property type="molecule type" value="Genomic_DNA"/>
</dbReference>
<dbReference type="AlphaFoldDB" id="A0A4Q1TS67"/>
<evidence type="ECO:0000313" key="2">
    <source>
        <dbReference type="EMBL" id="UYN55993.1"/>
    </source>
</evidence>
<evidence type="ECO:0000313" key="3">
    <source>
        <dbReference type="Proteomes" id="UP000290475"/>
    </source>
</evidence>
<dbReference type="PROSITE" id="PS51257">
    <property type="entry name" value="PROKAR_LIPOPROTEIN"/>
    <property type="match status" value="1"/>
</dbReference>
<dbReference type="Proteomes" id="UP001164790">
    <property type="component" value="Chromosome"/>
</dbReference>
<reference evidence="1 3" key="1">
    <citation type="submission" date="2017-01" db="EMBL/GenBank/DDBJ databases">
        <title>Lactobacillus chiayiensis sp. nov., a lactic acid bacterium isolated from compost.</title>
        <authorList>
            <person name="Huang C.-H."/>
        </authorList>
    </citation>
    <scope>NUCLEOTIDE SEQUENCE [LARGE SCALE GENOMIC DNA]</scope>
    <source>
        <strain evidence="1">Chh01</strain>
        <strain evidence="3">chh01</strain>
    </source>
</reference>
<organism evidence="1 3">
    <name type="scientific">Lacticaseibacillus chiayiensis</name>
    <dbReference type="NCBI Taxonomy" id="2100821"/>
    <lineage>
        <taxon>Bacteria</taxon>
        <taxon>Bacillati</taxon>
        <taxon>Bacillota</taxon>
        <taxon>Bacilli</taxon>
        <taxon>Lactobacillales</taxon>
        <taxon>Lactobacillaceae</taxon>
        <taxon>Lacticaseibacillus</taxon>
    </lineage>
</organism>
<gene>
    <name evidence="1" type="ORF">BVJ53_09720</name>
    <name evidence="2" type="ORF">OFW50_10985</name>
</gene>
<protein>
    <submittedName>
        <fullName evidence="2">TmhB bacteriocin enhancer peptide</fullName>
    </submittedName>
</protein>
<evidence type="ECO:0000313" key="1">
    <source>
        <dbReference type="EMBL" id="RXT20858.1"/>
    </source>
</evidence>
<sequence length="68" mass="6741">MCKVVNLGFKALDDEKLGSITGGFNWGTVIGSCAKGALLGVAFGGNAIGGCAVSAGFDVGGQLIRGHR</sequence>
<accession>A0A4Q1TS67</accession>
<dbReference type="RefSeq" id="WP_129302252.1">
    <property type="nucleotide sequence ID" value="NZ_CP074378.1"/>
</dbReference>